<feature type="compositionally biased region" description="Polar residues" evidence="1">
    <location>
        <begin position="424"/>
        <end position="443"/>
    </location>
</feature>
<accession>A0A383UVD9</accession>
<dbReference type="GO" id="GO:0034080">
    <property type="term" value="P:CENP-A containing chromatin assembly"/>
    <property type="evidence" value="ECO:0007669"/>
    <property type="project" value="InterPro"/>
</dbReference>
<dbReference type="InterPro" id="IPR007902">
    <property type="entry name" value="Chl4/mis15/CENP-N"/>
</dbReference>
<evidence type="ECO:0008006" key="4">
    <source>
        <dbReference type="Google" id="ProtNLM"/>
    </source>
</evidence>
<dbReference type="VEuPathDB" id="FungiDB:BLGHR1_15109"/>
<sequence length="502" mass="55681">MAILSYPTSLSLPTTSLVPTTHPTVRRILNRLNRASLLSLALDWLSDVNLSTTGPYLIEPEDDESSDMYPAASSVEELRELYTQLGQRNGTKRDVLERILEGDWRAGISLYALAMADMQFIYSHPSSQKWTALKIVPLSPSAAVGMKSMIPRFHPATFLRNLHHTSLPDIKLHLNIDRHATLPLLILRIWVLESPYSTSRALDTNLGQISEASRTFYIAFPDFSPHIFITSARSLSDTAHSTAMKTDDSKSLRKYILQAIPKAFSRPRERYKLESTNFSASNLEALVQRRGNGRTNAAGGGWGIYAETQGTRALHDDPLSLQNLPALLETEGGGGIDEPARNQLRASKNEMLPSTKVRCLKRKSESDENSILNKRRLAIGRFGDSALPDDGLGIERLDILLKEPMRHILVTTDNIDSHVFKTNTKGYENQGQSPSSNADNTNVPEAEEEWRPGIKIKFSGTHVFAGLRELVECGIVDGLRMPGWMTGENGVSVGVVRDGRLL</sequence>
<evidence type="ECO:0000313" key="3">
    <source>
        <dbReference type="Proteomes" id="UP000275772"/>
    </source>
</evidence>
<dbReference type="EMBL" id="UNSH01000064">
    <property type="protein sequence ID" value="SZF04313.1"/>
    <property type="molecule type" value="Genomic_DNA"/>
</dbReference>
<feature type="region of interest" description="Disordered" evidence="1">
    <location>
        <begin position="424"/>
        <end position="448"/>
    </location>
</feature>
<protein>
    <recommendedName>
        <fullName evidence="4">CHL4 family chromosome segregation protein</fullName>
    </recommendedName>
</protein>
<proteinExistence type="predicted"/>
<dbReference type="Gene3D" id="3.10.20.720">
    <property type="match status" value="1"/>
</dbReference>
<gene>
    <name evidence="2" type="ORF">BLGHR1_15109</name>
</gene>
<name>A0A383UVD9_BLUHO</name>
<dbReference type="AlphaFoldDB" id="A0A383UVD9"/>
<evidence type="ECO:0000313" key="2">
    <source>
        <dbReference type="EMBL" id="SZF04313.1"/>
    </source>
</evidence>
<dbReference type="Pfam" id="PF05238">
    <property type="entry name" value="CENP-N"/>
    <property type="match status" value="1"/>
</dbReference>
<dbReference type="Proteomes" id="UP000275772">
    <property type="component" value="Unassembled WGS sequence"/>
</dbReference>
<dbReference type="GO" id="GO:0007059">
    <property type="term" value="P:chromosome segregation"/>
    <property type="evidence" value="ECO:0007669"/>
    <property type="project" value="InterPro"/>
</dbReference>
<reference evidence="2 3" key="1">
    <citation type="submission" date="2017-11" db="EMBL/GenBank/DDBJ databases">
        <authorList>
            <person name="Kracher B."/>
        </authorList>
    </citation>
    <scope>NUCLEOTIDE SEQUENCE [LARGE SCALE GENOMIC DNA]</scope>
    <source>
        <strain evidence="2 3">RACE1</strain>
    </source>
</reference>
<organism evidence="2 3">
    <name type="scientific">Blumeria hordei</name>
    <name type="common">Barley powdery mildew</name>
    <name type="synonym">Blumeria graminis f. sp. hordei</name>
    <dbReference type="NCBI Taxonomy" id="2867405"/>
    <lineage>
        <taxon>Eukaryota</taxon>
        <taxon>Fungi</taxon>
        <taxon>Dikarya</taxon>
        <taxon>Ascomycota</taxon>
        <taxon>Pezizomycotina</taxon>
        <taxon>Leotiomycetes</taxon>
        <taxon>Erysiphales</taxon>
        <taxon>Erysiphaceae</taxon>
        <taxon>Blumeria</taxon>
    </lineage>
</organism>
<evidence type="ECO:0000256" key="1">
    <source>
        <dbReference type="SAM" id="MobiDB-lite"/>
    </source>
</evidence>